<comment type="catalytic activity">
    <reaction evidence="16">
        <text>1,2-ditetradecanoyl-sn-glycero-3-phosphocholine + H2O = 1-tetradecanoyl-sn-glycero-3-phosphocholine + tetradecanoate + H(+)</text>
        <dbReference type="Rhea" id="RHEA:54456"/>
        <dbReference type="ChEBI" id="CHEBI:15377"/>
        <dbReference type="ChEBI" id="CHEBI:15378"/>
        <dbReference type="ChEBI" id="CHEBI:30807"/>
        <dbReference type="ChEBI" id="CHEBI:45240"/>
        <dbReference type="ChEBI" id="CHEBI:64489"/>
    </reaction>
    <physiologicalReaction direction="left-to-right" evidence="16">
        <dbReference type="Rhea" id="RHEA:54457"/>
    </physiologicalReaction>
</comment>
<evidence type="ECO:0000256" key="19">
    <source>
        <dbReference type="ARBA" id="ARBA00050276"/>
    </source>
</evidence>
<evidence type="ECO:0000256" key="13">
    <source>
        <dbReference type="ARBA" id="ARBA00047611"/>
    </source>
</evidence>
<evidence type="ECO:0000256" key="29">
    <source>
        <dbReference type="ARBA" id="ARBA00059841"/>
    </source>
</evidence>
<evidence type="ECO:0000256" key="25">
    <source>
        <dbReference type="ARBA" id="ARBA00052588"/>
    </source>
</evidence>
<feature type="active site" description="Charge relay system" evidence="32">
    <location>
        <position position="227"/>
    </location>
</feature>
<evidence type="ECO:0000256" key="20">
    <source>
        <dbReference type="ARBA" id="ARBA00050674"/>
    </source>
</evidence>
<dbReference type="EC" id="3.1.1.4" evidence="3"/>
<dbReference type="HOGENOM" id="CLU_032487_4_0_1"/>
<dbReference type="Proteomes" id="UP000030746">
    <property type="component" value="Unassembled WGS sequence"/>
</dbReference>
<evidence type="ECO:0000256" key="24">
    <source>
        <dbReference type="ARBA" id="ARBA00052144"/>
    </source>
</evidence>
<comment type="catalytic activity">
    <reaction evidence="14">
        <text>1-hexadecanoyl-2-(9-oxononanoyl)-sn-glycero-3-phosphocholine + H2O = 9-oxononanoate + 1-hexadecanoyl-sn-glycero-3-phosphocholine + H(+)</text>
        <dbReference type="Rhea" id="RHEA:41179"/>
        <dbReference type="ChEBI" id="CHEBI:15377"/>
        <dbReference type="ChEBI" id="CHEBI:15378"/>
        <dbReference type="ChEBI" id="CHEBI:61042"/>
        <dbReference type="ChEBI" id="CHEBI:72998"/>
        <dbReference type="ChEBI" id="CHEBI:77812"/>
    </reaction>
    <physiologicalReaction direction="left-to-right" evidence="14">
        <dbReference type="Rhea" id="RHEA:41180"/>
    </physiologicalReaction>
</comment>
<evidence type="ECO:0000256" key="32">
    <source>
        <dbReference type="PIRSR" id="PIRSR005211-1"/>
    </source>
</evidence>
<dbReference type="FunFam" id="3.40.50.1820:FF:000079">
    <property type="entry name" value="Abhydrolase domain-containing 3"/>
    <property type="match status" value="1"/>
</dbReference>
<keyword evidence="7" id="KW-0735">Signal-anchor</keyword>
<comment type="catalytic activity">
    <reaction evidence="15">
        <text>1-hexadecanoyl-2-glutaroyl-sn-glycero-3-phosphocholine + H2O = glutarate + 1-hexadecanoyl-sn-glycero-3-phosphocholine + H(+)</text>
        <dbReference type="Rhea" id="RHEA:41159"/>
        <dbReference type="ChEBI" id="CHEBI:15377"/>
        <dbReference type="ChEBI" id="CHEBI:15378"/>
        <dbReference type="ChEBI" id="CHEBI:30921"/>
        <dbReference type="ChEBI" id="CHEBI:72998"/>
        <dbReference type="ChEBI" id="CHEBI:77756"/>
    </reaction>
    <physiologicalReaction direction="left-to-right" evidence="15">
        <dbReference type="Rhea" id="RHEA:41160"/>
    </physiologicalReaction>
</comment>
<comment type="catalytic activity">
    <reaction evidence="21">
        <text>1-tetradecanoyl-2-(5Z,8Z,11Z,14Z-eicosatetraenoyl)-sn-glycero-3-phosphocholine + H2O = 2-(5Z,8Z,11Z,14Z)-eicosatetraenoyl-sn-glycero-3-phosphocholine + tetradecanoate + H(+)</text>
        <dbReference type="Rhea" id="RHEA:54396"/>
        <dbReference type="ChEBI" id="CHEBI:15377"/>
        <dbReference type="ChEBI" id="CHEBI:15378"/>
        <dbReference type="ChEBI" id="CHEBI:30807"/>
        <dbReference type="ChEBI" id="CHEBI:76079"/>
        <dbReference type="ChEBI" id="CHEBI:86102"/>
    </reaction>
    <physiologicalReaction direction="left-to-right" evidence="21">
        <dbReference type="Rhea" id="RHEA:54397"/>
    </physiologicalReaction>
</comment>
<comment type="function">
    <text evidence="29">Phospholipase that may play a role in phospholipids remodeling. May selectively cleave myristate (C14)-containing phosphatidylcholines through its predominant phospholipase 1 activity, cleaving preferentially acyl groups in sn1 position. In parallel, may have a minor phospholipase 2 activity acting on acyl groups in position sn2. In addition to (C14)-containing phosphatidylcholines, may also act on other medium-chain-containing and oxidatively truncated phospholipids.</text>
</comment>
<evidence type="ECO:0000256" key="23">
    <source>
        <dbReference type="ARBA" id="ARBA00052087"/>
    </source>
</evidence>
<evidence type="ECO:0000256" key="8">
    <source>
        <dbReference type="ARBA" id="ARBA00022989"/>
    </source>
</evidence>
<evidence type="ECO:0000256" key="21">
    <source>
        <dbReference type="ARBA" id="ARBA00051164"/>
    </source>
</evidence>
<dbReference type="PIRSF" id="PIRSF005211">
    <property type="entry name" value="Ab_hydro_YheT"/>
    <property type="match status" value="1"/>
</dbReference>
<comment type="similarity">
    <text evidence="2">Belongs to the AB hydrolase superfamily. AB hydrolase 4 family.</text>
</comment>
<comment type="catalytic activity">
    <reaction evidence="28">
        <text>1,2-ditetradecanoyl-sn-glycero-3-phosphocholine + H2O = 2-tetradecanoyl-sn-glycero-3-phosphocholine + tetradecanoate + H(+)</text>
        <dbReference type="Rhea" id="RHEA:54404"/>
        <dbReference type="ChEBI" id="CHEBI:15377"/>
        <dbReference type="ChEBI" id="CHEBI:15378"/>
        <dbReference type="ChEBI" id="CHEBI:30807"/>
        <dbReference type="ChEBI" id="CHEBI:45240"/>
        <dbReference type="ChEBI" id="CHEBI:131738"/>
    </reaction>
    <physiologicalReaction direction="left-to-right" evidence="28">
        <dbReference type="Rhea" id="RHEA:54405"/>
    </physiologicalReaction>
</comment>
<keyword evidence="35" id="KW-1185">Reference proteome</keyword>
<keyword evidence="9" id="KW-0443">Lipid metabolism</keyword>
<organism evidence="34 35">
    <name type="scientific">Lottia gigantea</name>
    <name type="common">Giant owl limpet</name>
    <dbReference type="NCBI Taxonomy" id="225164"/>
    <lineage>
        <taxon>Eukaryota</taxon>
        <taxon>Metazoa</taxon>
        <taxon>Spiralia</taxon>
        <taxon>Lophotrochozoa</taxon>
        <taxon>Mollusca</taxon>
        <taxon>Gastropoda</taxon>
        <taxon>Patellogastropoda</taxon>
        <taxon>Lottioidea</taxon>
        <taxon>Lottiidae</taxon>
        <taxon>Lottia</taxon>
    </lineage>
</organism>
<dbReference type="AlphaFoldDB" id="V4CBD2"/>
<comment type="catalytic activity">
    <reaction evidence="20">
        <text>1-octadecanoyl-2-pentanoyl-sn-glycero-3-phosphocholine + H2O = pentanoate + 1-octadecanoyl-sn-glycero-3-phosphocholine + H(+)</text>
        <dbReference type="Rhea" id="RHEA:54460"/>
        <dbReference type="ChEBI" id="CHEBI:15377"/>
        <dbReference type="ChEBI" id="CHEBI:15378"/>
        <dbReference type="ChEBI" id="CHEBI:31011"/>
        <dbReference type="ChEBI" id="CHEBI:73858"/>
        <dbReference type="ChEBI" id="CHEBI:138211"/>
    </reaction>
    <physiologicalReaction direction="left-to-right" evidence="20">
        <dbReference type="Rhea" id="RHEA:54461"/>
    </physiologicalReaction>
</comment>
<evidence type="ECO:0000256" key="28">
    <source>
        <dbReference type="ARBA" id="ARBA00052894"/>
    </source>
</evidence>
<dbReference type="InterPro" id="IPR012020">
    <property type="entry name" value="ABHD4"/>
</dbReference>
<dbReference type="PANTHER" id="PTHR10794">
    <property type="entry name" value="ABHYDROLASE DOMAIN-CONTAINING PROTEIN"/>
    <property type="match status" value="1"/>
</dbReference>
<keyword evidence="4" id="KW-0719">Serine esterase</keyword>
<comment type="catalytic activity">
    <reaction evidence="22">
        <text>1-tetradecanoyl-2-(9Z,12Z-octadecadienoyl)-sn-glycero-3-phosphocholine + H2O = 1-tetradecanoyl-sn-glycero-3-phosphocholine + (9Z,12Z)-octadecadienoate + H(+)</text>
        <dbReference type="Rhea" id="RHEA:54392"/>
        <dbReference type="ChEBI" id="CHEBI:15377"/>
        <dbReference type="ChEBI" id="CHEBI:15378"/>
        <dbReference type="ChEBI" id="CHEBI:30245"/>
        <dbReference type="ChEBI" id="CHEBI:64489"/>
        <dbReference type="ChEBI" id="CHEBI:86094"/>
    </reaction>
    <physiologicalReaction direction="left-to-right" evidence="22">
        <dbReference type="Rhea" id="RHEA:54393"/>
    </physiologicalReaction>
</comment>
<dbReference type="GO" id="GO:0051793">
    <property type="term" value="P:medium-chain fatty acid catabolic process"/>
    <property type="evidence" value="ECO:0007669"/>
    <property type="project" value="TreeGrafter"/>
</dbReference>
<dbReference type="GO" id="GO:0004623">
    <property type="term" value="F:phospholipase A2 activity"/>
    <property type="evidence" value="ECO:0007669"/>
    <property type="project" value="UniProtKB-EC"/>
</dbReference>
<keyword evidence="8" id="KW-1133">Transmembrane helix</keyword>
<keyword evidence="11" id="KW-1208">Phospholipid metabolism</keyword>
<dbReference type="STRING" id="225164.V4CBD2"/>
<dbReference type="OMA" id="LDWHGPH"/>
<name>V4CBD2_LOTGI</name>
<evidence type="ECO:0000256" key="14">
    <source>
        <dbReference type="ARBA" id="ARBA00048288"/>
    </source>
</evidence>
<gene>
    <name evidence="34" type="ORF">LOTGIDRAFT_226275</name>
</gene>
<comment type="subcellular location">
    <subcellularLocation>
        <location evidence="1">Membrane</location>
        <topology evidence="1">Single-pass type II membrane protein</topology>
    </subcellularLocation>
</comment>
<proteinExistence type="inferred from homology"/>
<dbReference type="InterPro" id="IPR000073">
    <property type="entry name" value="AB_hydrolase_1"/>
</dbReference>
<evidence type="ECO:0000256" key="5">
    <source>
        <dbReference type="ARBA" id="ARBA00022692"/>
    </source>
</evidence>
<dbReference type="Pfam" id="PF00561">
    <property type="entry name" value="Abhydrolase_1"/>
    <property type="match status" value="1"/>
</dbReference>
<dbReference type="GeneID" id="20247341"/>
<comment type="catalytic activity">
    <reaction evidence="12">
        <text>a 1,2-diacyl-sn-glycero-3-phosphocholine + H2O = a 1-acyl-sn-glycero-3-phosphocholine + a fatty acid + H(+)</text>
        <dbReference type="Rhea" id="RHEA:15801"/>
        <dbReference type="ChEBI" id="CHEBI:15377"/>
        <dbReference type="ChEBI" id="CHEBI:15378"/>
        <dbReference type="ChEBI" id="CHEBI:28868"/>
        <dbReference type="ChEBI" id="CHEBI:57643"/>
        <dbReference type="ChEBI" id="CHEBI:58168"/>
        <dbReference type="EC" id="3.1.1.4"/>
    </reaction>
    <physiologicalReaction direction="left-to-right" evidence="12">
        <dbReference type="Rhea" id="RHEA:15802"/>
    </physiologicalReaction>
</comment>
<dbReference type="GO" id="GO:0006650">
    <property type="term" value="P:glycerophospholipid metabolic process"/>
    <property type="evidence" value="ECO:0007669"/>
    <property type="project" value="UniProtKB-ARBA"/>
</dbReference>
<dbReference type="Gene3D" id="3.40.50.1820">
    <property type="entry name" value="alpha/beta hydrolase"/>
    <property type="match status" value="1"/>
</dbReference>
<sequence length="417" mass="47546">MSENPSNLIKSLYQTILRYLRPSSMITYLQNTLNFCKENPSVPFVTAAGLIYTTYYLCSVVKKPLIACKDQKLLGFIKKHCPISTEKYWPTFWCIESRLQTILRVLLQSKPNVQYRSELIYTADGGQIKLDWAENDSNQIFNKEVRPTILLLPGLTGSSNESYILHMVTNAMNLGYRCVVFNNRGVGGSRLLTPRTYCAANTEDLTFVVNHIKVKYPQAPLMGTGVSLGGMILFNYLAKTGKDCKLVAGICMSVAWNVFESVLELERPINLYLFNRTLAQSLTELVKKDIDLFEHHFDMEHVLKSSTIREFDDRFTAKMFGYSSWEEYYQEACIHEKVHAIEVPVLCLNASDDPFSPSHAIPVKDANNHDNVALVVTSHGGHIGFLEGIMPRHSTYMYRWFTQFMDSVFKHGKKELP</sequence>
<comment type="catalytic activity">
    <reaction evidence="24">
        <text>1-tetradecanoyl-2-(9Z,12Z-octadecadienoyl)-sn-glycero-3-phosphocholine + H2O = 2-(9Z,12Z-octadecadienoyl)-sn-glycero-3-phosphocholine + tetradecanoate + H(+)</text>
        <dbReference type="Rhea" id="RHEA:54388"/>
        <dbReference type="ChEBI" id="CHEBI:15377"/>
        <dbReference type="ChEBI" id="CHEBI:15378"/>
        <dbReference type="ChEBI" id="CHEBI:30807"/>
        <dbReference type="ChEBI" id="CHEBI:76084"/>
        <dbReference type="ChEBI" id="CHEBI:86094"/>
    </reaction>
    <physiologicalReaction direction="left-to-right" evidence="24">
        <dbReference type="Rhea" id="RHEA:54389"/>
    </physiologicalReaction>
</comment>
<reference evidence="34 35" key="1">
    <citation type="journal article" date="2013" name="Nature">
        <title>Insights into bilaterian evolution from three spiralian genomes.</title>
        <authorList>
            <person name="Simakov O."/>
            <person name="Marletaz F."/>
            <person name="Cho S.J."/>
            <person name="Edsinger-Gonzales E."/>
            <person name="Havlak P."/>
            <person name="Hellsten U."/>
            <person name="Kuo D.H."/>
            <person name="Larsson T."/>
            <person name="Lv J."/>
            <person name="Arendt D."/>
            <person name="Savage R."/>
            <person name="Osoegawa K."/>
            <person name="de Jong P."/>
            <person name="Grimwood J."/>
            <person name="Chapman J.A."/>
            <person name="Shapiro H."/>
            <person name="Aerts A."/>
            <person name="Otillar R.P."/>
            <person name="Terry A.Y."/>
            <person name="Boore J.L."/>
            <person name="Grigoriev I.V."/>
            <person name="Lindberg D.R."/>
            <person name="Seaver E.C."/>
            <person name="Weisblat D.A."/>
            <person name="Putnam N.H."/>
            <person name="Rokhsar D.S."/>
        </authorList>
    </citation>
    <scope>NUCLEOTIDE SEQUENCE [LARGE SCALE GENOMIC DNA]</scope>
</reference>
<dbReference type="GO" id="GO:0051792">
    <property type="term" value="P:medium-chain fatty acid biosynthetic process"/>
    <property type="evidence" value="ECO:0007669"/>
    <property type="project" value="TreeGrafter"/>
</dbReference>
<dbReference type="KEGG" id="lgi:LOTGIDRAFT_226275"/>
<keyword evidence="10" id="KW-0472">Membrane</keyword>
<keyword evidence="6" id="KW-0378">Hydrolase</keyword>
<comment type="catalytic activity">
    <reaction evidence="18">
        <text>1-tetradecanoyl-2-(4Z,7Z,10Z,13Z,16Z,19Z-docosahexaenoyl)-sn-glycero-3-phosphocholine + H2O = 2-(4Z,7Z,10Z,13Z,16Z,19Z-docosahexaenoyl)-sn-glycero-3-phosphocholine + tetradecanoate + H(+)</text>
        <dbReference type="Rhea" id="RHEA:54400"/>
        <dbReference type="ChEBI" id="CHEBI:15377"/>
        <dbReference type="ChEBI" id="CHEBI:15378"/>
        <dbReference type="ChEBI" id="CHEBI:30807"/>
        <dbReference type="ChEBI" id="CHEBI:76085"/>
        <dbReference type="ChEBI" id="CHEBI:86162"/>
    </reaction>
    <physiologicalReaction direction="left-to-right" evidence="18">
        <dbReference type="Rhea" id="RHEA:54401"/>
    </physiologicalReaction>
</comment>
<protein>
    <recommendedName>
        <fullName evidence="30">Phospholipase ABHD3</fullName>
        <ecNumber evidence="3">3.1.1.4</ecNumber>
    </recommendedName>
    <alternativeName>
        <fullName evidence="31">Abhydrolase domain-containing protein 3</fullName>
    </alternativeName>
</protein>
<dbReference type="GO" id="GO:0016020">
    <property type="term" value="C:membrane"/>
    <property type="evidence" value="ECO:0007669"/>
    <property type="project" value="UniProtKB-SubCell"/>
</dbReference>
<comment type="catalytic activity">
    <reaction evidence="27">
        <text>1-hexadecanoyl-2-nonadioyl-sn-glycero-3-phosphocholine + H2O = nonanedioate + 1-hexadecanoyl-sn-glycero-3-phosphocholine + H(+)</text>
        <dbReference type="Rhea" id="RHEA:41388"/>
        <dbReference type="ChEBI" id="CHEBI:15377"/>
        <dbReference type="ChEBI" id="CHEBI:15378"/>
        <dbReference type="ChEBI" id="CHEBI:72998"/>
        <dbReference type="ChEBI" id="CHEBI:78207"/>
        <dbReference type="ChEBI" id="CHEBI:78208"/>
    </reaction>
    <physiologicalReaction direction="left-to-right" evidence="27">
        <dbReference type="Rhea" id="RHEA:41389"/>
    </physiologicalReaction>
</comment>
<evidence type="ECO:0000256" key="31">
    <source>
        <dbReference type="ARBA" id="ARBA00082158"/>
    </source>
</evidence>
<evidence type="ECO:0000256" key="1">
    <source>
        <dbReference type="ARBA" id="ARBA00004606"/>
    </source>
</evidence>
<comment type="catalytic activity">
    <reaction evidence="13">
        <text>1-hexadecanoyl-2-(5-oxopentanoyl)-sn-glycero-3-phosphocholine + H2O = 5-oxopentanoate + 1-hexadecanoyl-sn-glycero-3-phosphocholine + H(+)</text>
        <dbReference type="Rhea" id="RHEA:40483"/>
        <dbReference type="ChEBI" id="CHEBI:15377"/>
        <dbReference type="ChEBI" id="CHEBI:15378"/>
        <dbReference type="ChEBI" id="CHEBI:16120"/>
        <dbReference type="ChEBI" id="CHEBI:72998"/>
        <dbReference type="ChEBI" id="CHEBI:77890"/>
    </reaction>
    <physiologicalReaction direction="left-to-right" evidence="13">
        <dbReference type="Rhea" id="RHEA:40484"/>
    </physiologicalReaction>
</comment>
<evidence type="ECO:0000256" key="2">
    <source>
        <dbReference type="ARBA" id="ARBA00010884"/>
    </source>
</evidence>
<evidence type="ECO:0000256" key="12">
    <source>
        <dbReference type="ARBA" id="ARBA00023422"/>
    </source>
</evidence>
<comment type="catalytic activity">
    <reaction evidence="17">
        <text>1-octadecanoyl-2-nonanoyl-sn-glycero-3-phosphocholine + H2O = nonanoate + 1-octadecanoyl-sn-glycero-3-phosphocholine + H(+)</text>
        <dbReference type="Rhea" id="RHEA:54472"/>
        <dbReference type="ChEBI" id="CHEBI:15377"/>
        <dbReference type="ChEBI" id="CHEBI:15378"/>
        <dbReference type="ChEBI" id="CHEBI:32361"/>
        <dbReference type="ChEBI" id="CHEBI:73858"/>
        <dbReference type="ChEBI" id="CHEBI:138214"/>
    </reaction>
    <physiologicalReaction direction="left-to-right" evidence="17">
        <dbReference type="Rhea" id="RHEA:54473"/>
    </physiologicalReaction>
</comment>
<evidence type="ECO:0000256" key="15">
    <source>
        <dbReference type="ARBA" id="ARBA00048471"/>
    </source>
</evidence>
<dbReference type="GO" id="GO:0008126">
    <property type="term" value="F:acetylesterase activity"/>
    <property type="evidence" value="ECO:0007669"/>
    <property type="project" value="TreeGrafter"/>
</dbReference>
<evidence type="ECO:0000256" key="7">
    <source>
        <dbReference type="ARBA" id="ARBA00022968"/>
    </source>
</evidence>
<keyword evidence="5" id="KW-0812">Transmembrane</keyword>
<evidence type="ECO:0000313" key="34">
    <source>
        <dbReference type="EMBL" id="ESO99164.1"/>
    </source>
</evidence>
<evidence type="ECO:0000259" key="33">
    <source>
        <dbReference type="Pfam" id="PF00561"/>
    </source>
</evidence>
<dbReference type="InterPro" id="IPR029058">
    <property type="entry name" value="AB_hydrolase_fold"/>
</dbReference>
<dbReference type="EMBL" id="KB201091">
    <property type="protein sequence ID" value="ESO99164.1"/>
    <property type="molecule type" value="Genomic_DNA"/>
</dbReference>
<feature type="active site" description="Charge relay system" evidence="32">
    <location>
        <position position="353"/>
    </location>
</feature>
<evidence type="ECO:0000256" key="6">
    <source>
        <dbReference type="ARBA" id="ARBA00022801"/>
    </source>
</evidence>
<evidence type="ECO:0000256" key="16">
    <source>
        <dbReference type="ARBA" id="ARBA00050145"/>
    </source>
</evidence>
<accession>V4CBD2</accession>
<comment type="catalytic activity">
    <reaction evidence="26">
        <text>1-octadecanoyl-2-octanoyl-sn-glycero-3-phosphocholine + H2O = 1-octadecanoyl-sn-glycero-3-phosphocholine + octanoate + H(+)</text>
        <dbReference type="Rhea" id="RHEA:54468"/>
        <dbReference type="ChEBI" id="CHEBI:15377"/>
        <dbReference type="ChEBI" id="CHEBI:15378"/>
        <dbReference type="ChEBI" id="CHEBI:25646"/>
        <dbReference type="ChEBI" id="CHEBI:73858"/>
        <dbReference type="ChEBI" id="CHEBI:138213"/>
    </reaction>
    <physiologicalReaction direction="left-to-right" evidence="26">
        <dbReference type="Rhea" id="RHEA:54469"/>
    </physiologicalReaction>
</comment>
<evidence type="ECO:0000256" key="18">
    <source>
        <dbReference type="ARBA" id="ARBA00050195"/>
    </source>
</evidence>
<evidence type="ECO:0000256" key="27">
    <source>
        <dbReference type="ARBA" id="ARBA00052808"/>
    </source>
</evidence>
<evidence type="ECO:0000256" key="22">
    <source>
        <dbReference type="ARBA" id="ARBA00051705"/>
    </source>
</evidence>
<evidence type="ECO:0000256" key="11">
    <source>
        <dbReference type="ARBA" id="ARBA00023264"/>
    </source>
</evidence>
<comment type="catalytic activity">
    <reaction evidence="19">
        <text>1-O-hexadecyl-2-nonadioyl-sn-glycero-3-phosphocholine + H2O = nonanedioate + 1-O-hexadecyl-sn-glycero-3-phosphocholine + H(+)</text>
        <dbReference type="Rhea" id="RHEA:54552"/>
        <dbReference type="ChEBI" id="CHEBI:15377"/>
        <dbReference type="ChEBI" id="CHEBI:15378"/>
        <dbReference type="ChEBI" id="CHEBI:64496"/>
        <dbReference type="ChEBI" id="CHEBI:78208"/>
        <dbReference type="ChEBI" id="CHEBI:138269"/>
    </reaction>
    <physiologicalReaction direction="left-to-right" evidence="19">
        <dbReference type="Rhea" id="RHEA:54553"/>
    </physiologicalReaction>
</comment>
<dbReference type="CTD" id="20247341"/>
<dbReference type="PANTHER" id="PTHR10794:SF63">
    <property type="entry name" value="ALPHA_BETA HYDROLASE 1, ISOFORM A"/>
    <property type="match status" value="1"/>
</dbReference>
<feature type="active site" description="Charge relay system" evidence="32">
    <location>
        <position position="382"/>
    </location>
</feature>
<comment type="catalytic activity">
    <reaction evidence="25">
        <text>1-octadecanoyl-2-hexanoyl-sn-glycero-3-phosphocholine + H2O = hexanoate + 1-octadecanoyl-sn-glycero-3-phosphocholine + H(+)</text>
        <dbReference type="Rhea" id="RHEA:54464"/>
        <dbReference type="ChEBI" id="CHEBI:15377"/>
        <dbReference type="ChEBI" id="CHEBI:15378"/>
        <dbReference type="ChEBI" id="CHEBI:17120"/>
        <dbReference type="ChEBI" id="CHEBI:73858"/>
        <dbReference type="ChEBI" id="CHEBI:138212"/>
    </reaction>
    <physiologicalReaction direction="left-to-right" evidence="25">
        <dbReference type="Rhea" id="RHEA:54465"/>
    </physiologicalReaction>
</comment>
<evidence type="ECO:0000256" key="10">
    <source>
        <dbReference type="ARBA" id="ARBA00023136"/>
    </source>
</evidence>
<comment type="catalytic activity">
    <reaction evidence="23">
        <text>1-octadecanoyl-2-acetyl-sn-glycero-3-phosphocholine + H2O = 1-octadecanoyl-sn-glycero-3-phosphocholine + acetate + H(+)</text>
        <dbReference type="Rhea" id="RHEA:54408"/>
        <dbReference type="ChEBI" id="CHEBI:15377"/>
        <dbReference type="ChEBI" id="CHEBI:15378"/>
        <dbReference type="ChEBI" id="CHEBI:30089"/>
        <dbReference type="ChEBI" id="CHEBI:73858"/>
        <dbReference type="ChEBI" id="CHEBI:75220"/>
    </reaction>
    <physiologicalReaction direction="left-to-right" evidence="23">
        <dbReference type="Rhea" id="RHEA:54409"/>
    </physiologicalReaction>
</comment>
<dbReference type="RefSeq" id="XP_009050124.1">
    <property type="nucleotide sequence ID" value="XM_009051876.1"/>
</dbReference>
<evidence type="ECO:0000256" key="9">
    <source>
        <dbReference type="ARBA" id="ARBA00023098"/>
    </source>
</evidence>
<feature type="domain" description="AB hydrolase-1" evidence="33">
    <location>
        <begin position="147"/>
        <end position="388"/>
    </location>
</feature>
<dbReference type="GO" id="GO:0047372">
    <property type="term" value="F:monoacylglycerol lipase activity"/>
    <property type="evidence" value="ECO:0007669"/>
    <property type="project" value="TreeGrafter"/>
</dbReference>
<evidence type="ECO:0000313" key="35">
    <source>
        <dbReference type="Proteomes" id="UP000030746"/>
    </source>
</evidence>
<evidence type="ECO:0000256" key="30">
    <source>
        <dbReference type="ARBA" id="ARBA00071303"/>
    </source>
</evidence>
<evidence type="ECO:0000256" key="3">
    <source>
        <dbReference type="ARBA" id="ARBA00013278"/>
    </source>
</evidence>
<dbReference type="OrthoDB" id="247542at2759"/>
<dbReference type="InterPro" id="IPR050960">
    <property type="entry name" value="AB_hydrolase_4_sf"/>
</dbReference>
<evidence type="ECO:0000256" key="4">
    <source>
        <dbReference type="ARBA" id="ARBA00022487"/>
    </source>
</evidence>
<dbReference type="SUPFAM" id="SSF53474">
    <property type="entry name" value="alpha/beta-Hydrolases"/>
    <property type="match status" value="1"/>
</dbReference>
<evidence type="ECO:0000256" key="26">
    <source>
        <dbReference type="ARBA" id="ARBA00052747"/>
    </source>
</evidence>
<evidence type="ECO:0000256" key="17">
    <source>
        <dbReference type="ARBA" id="ARBA00050182"/>
    </source>
</evidence>